<evidence type="ECO:0000259" key="7">
    <source>
        <dbReference type="Pfam" id="PF06271"/>
    </source>
</evidence>
<evidence type="ECO:0000256" key="4">
    <source>
        <dbReference type="ARBA" id="ARBA00022989"/>
    </source>
</evidence>
<dbReference type="Proteomes" id="UP000326331">
    <property type="component" value="Chromosome"/>
</dbReference>
<keyword evidence="3 6" id="KW-0812">Transmembrane</keyword>
<reference evidence="8 9" key="1">
    <citation type="submission" date="2019-10" db="EMBL/GenBank/DDBJ databases">
        <title>Thermopilla bonchosmolovskayae gen. nov., sp. nov., a moderately thermophilic Chloroflexi bacterium from a Chukotka hot spring (Arctic, Russia), representing a novel classis Thermopillaia, which include previously uncultivated lineage OLB14.</title>
        <authorList>
            <person name="Kochetkova T.V."/>
            <person name="Zayulina K.S."/>
            <person name="Zhigarkov V.S."/>
            <person name="Minaev N.V."/>
            <person name="Novikov A."/>
            <person name="Toshchakov S.V."/>
            <person name="Elcheninov A.G."/>
            <person name="Kublanov I.V."/>
        </authorList>
    </citation>
    <scope>NUCLEOTIDE SEQUENCE [LARGE SCALE GENOMIC DNA]</scope>
    <source>
        <strain evidence="8 9">3753O</strain>
    </source>
</reference>
<feature type="transmembrane region" description="Helical" evidence="6">
    <location>
        <begin position="71"/>
        <end position="96"/>
    </location>
</feature>
<comment type="subcellular location">
    <subcellularLocation>
        <location evidence="1">Cell membrane</location>
        <topology evidence="1">Multi-pass membrane protein</topology>
    </subcellularLocation>
</comment>
<dbReference type="PANTHER" id="PTHR36115">
    <property type="entry name" value="PROLINE-RICH ANTIGEN HOMOLOG-RELATED"/>
    <property type="match status" value="1"/>
</dbReference>
<keyword evidence="5 6" id="KW-0472">Membrane</keyword>
<dbReference type="InterPro" id="IPR051791">
    <property type="entry name" value="Pra-immunoreactive"/>
</dbReference>
<evidence type="ECO:0000313" key="9">
    <source>
        <dbReference type="Proteomes" id="UP000326331"/>
    </source>
</evidence>
<dbReference type="EMBL" id="CP042829">
    <property type="protein sequence ID" value="QFG03484.1"/>
    <property type="molecule type" value="Genomic_DNA"/>
</dbReference>
<proteinExistence type="predicted"/>
<evidence type="ECO:0000313" key="8">
    <source>
        <dbReference type="EMBL" id="QFG03484.1"/>
    </source>
</evidence>
<keyword evidence="9" id="KW-1185">Reference proteome</keyword>
<feature type="transmembrane region" description="Helical" evidence="6">
    <location>
        <begin position="152"/>
        <end position="174"/>
    </location>
</feature>
<evidence type="ECO:0000256" key="6">
    <source>
        <dbReference type="SAM" id="Phobius"/>
    </source>
</evidence>
<feature type="domain" description="RDD" evidence="7">
    <location>
        <begin position="24"/>
        <end position="187"/>
    </location>
</feature>
<sequence>MSADAAMGSRSAGGGNRPAFRLHYASFESRVAAGALDVLVLFIIASLFVTAGSLIVLISSDFERVEPSSTALSAFWVCVALIPVAFLLYFFIGLAWKGQTVGAAVMQLMVVRSDGRPLGVLGAMARVIGLLAYVLLAGIGIVGAYALRESTVAAGAVLAAALVLAALGILWAAFDRHRRTLHDRLAGTIVVRLV</sequence>
<gene>
    <name evidence="8" type="ORF">Tbon_09295</name>
</gene>
<accession>A0ABX6C671</accession>
<protein>
    <submittedName>
        <fullName evidence="8">RDD family protein</fullName>
    </submittedName>
</protein>
<feature type="transmembrane region" description="Helical" evidence="6">
    <location>
        <begin position="117"/>
        <end position="146"/>
    </location>
</feature>
<keyword evidence="2" id="KW-1003">Cell membrane</keyword>
<organism evidence="8 9">
    <name type="scientific">Tepidiforma bonchosmolovskayae</name>
    <dbReference type="NCBI Taxonomy" id="2601677"/>
    <lineage>
        <taxon>Bacteria</taxon>
        <taxon>Bacillati</taxon>
        <taxon>Chloroflexota</taxon>
        <taxon>Tepidiformia</taxon>
        <taxon>Tepidiformales</taxon>
        <taxon>Tepidiformaceae</taxon>
        <taxon>Tepidiforma</taxon>
    </lineage>
</organism>
<dbReference type="RefSeq" id="WP_158067446.1">
    <property type="nucleotide sequence ID" value="NZ_CP042829.1"/>
</dbReference>
<keyword evidence="4 6" id="KW-1133">Transmembrane helix</keyword>
<evidence type="ECO:0000256" key="3">
    <source>
        <dbReference type="ARBA" id="ARBA00022692"/>
    </source>
</evidence>
<feature type="transmembrane region" description="Helical" evidence="6">
    <location>
        <begin position="31"/>
        <end position="59"/>
    </location>
</feature>
<dbReference type="InterPro" id="IPR010432">
    <property type="entry name" value="RDD"/>
</dbReference>
<name>A0ABX6C671_9CHLR</name>
<dbReference type="Pfam" id="PF06271">
    <property type="entry name" value="RDD"/>
    <property type="match status" value="1"/>
</dbReference>
<evidence type="ECO:0000256" key="2">
    <source>
        <dbReference type="ARBA" id="ARBA00022475"/>
    </source>
</evidence>
<evidence type="ECO:0000256" key="1">
    <source>
        <dbReference type="ARBA" id="ARBA00004651"/>
    </source>
</evidence>
<evidence type="ECO:0000256" key="5">
    <source>
        <dbReference type="ARBA" id="ARBA00023136"/>
    </source>
</evidence>